<name>A0A368DML9_9PROT</name>
<sequence>MSHSVIDTPKLGDSLNRYGPTSARNVSTNKIKMDSVTIDTHAHVLIPEAHDFISPLYNLGDIPFVHNSSAETLNIQQIQDRDRTVALSSIPDRLELLETQGIDIQVIASVPNQCYYMAKGEDANKVSRLVNDGIMKWVDAHPDKFVGLGTVPLQDLSIALDTLDYIKNETSIKGLQILTNVNGMEISDKSLEKFWAKVEEYEFGVMLHPLGFSHGERFGNYYFTNVIGNPLDTTVALHYIIFNGLLERYPNLKILGVHGGGFLPAYSGRIDHAWGARKDSFGNLPNPPTSYLKKLYFDTTVFTHEQLEYLVNNYGDDHIVMGTDYPYDMAEYFPVQHIVDSNLTDEQKKNVVGQTALKLFNIE</sequence>
<dbReference type="GO" id="GO:0016787">
    <property type="term" value="F:hydrolase activity"/>
    <property type="evidence" value="ECO:0007669"/>
    <property type="project" value="InterPro"/>
</dbReference>
<dbReference type="Pfam" id="PF04909">
    <property type="entry name" value="Amidohydro_2"/>
    <property type="match status" value="1"/>
</dbReference>
<comment type="caution">
    <text evidence="3">The sequence shown here is derived from an EMBL/GenBank/DDBJ whole genome shotgun (WGS) entry which is preliminary data.</text>
</comment>
<dbReference type="AlphaFoldDB" id="A0A368DML9"/>
<accession>A0A368DML9</accession>
<dbReference type="SUPFAM" id="SSF51556">
    <property type="entry name" value="Metallo-dependent hydrolases"/>
    <property type="match status" value="1"/>
</dbReference>
<dbReference type="GO" id="GO:0019748">
    <property type="term" value="P:secondary metabolic process"/>
    <property type="evidence" value="ECO:0007669"/>
    <property type="project" value="TreeGrafter"/>
</dbReference>
<evidence type="ECO:0000259" key="2">
    <source>
        <dbReference type="Pfam" id="PF04909"/>
    </source>
</evidence>
<dbReference type="PANTHER" id="PTHR21240:SF28">
    <property type="entry name" value="ISO-OROTATE DECARBOXYLASE (EUROFUNG)"/>
    <property type="match status" value="1"/>
</dbReference>
<dbReference type="Gene3D" id="3.20.20.140">
    <property type="entry name" value="Metal-dependent hydrolases"/>
    <property type="match status" value="1"/>
</dbReference>
<dbReference type="InterPro" id="IPR032466">
    <property type="entry name" value="Metal_Hydrolase"/>
</dbReference>
<dbReference type="GO" id="GO:0016831">
    <property type="term" value="F:carboxy-lyase activity"/>
    <property type="evidence" value="ECO:0007669"/>
    <property type="project" value="InterPro"/>
</dbReference>
<protein>
    <recommendedName>
        <fullName evidence="2">Amidohydrolase-related domain-containing protein</fullName>
    </recommendedName>
</protein>
<gene>
    <name evidence="3" type="ORF">DBW71_05200</name>
</gene>
<dbReference type="EMBL" id="QOQD01000013">
    <property type="protein sequence ID" value="RCL72523.1"/>
    <property type="molecule type" value="Genomic_DNA"/>
</dbReference>
<dbReference type="PANTHER" id="PTHR21240">
    <property type="entry name" value="2-AMINO-3-CARBOXYLMUCONATE-6-SEMIALDEHYDE DECARBOXYLASE"/>
    <property type="match status" value="1"/>
</dbReference>
<dbReference type="InterPro" id="IPR032465">
    <property type="entry name" value="ACMSD"/>
</dbReference>
<proteinExistence type="predicted"/>
<dbReference type="GO" id="GO:0005737">
    <property type="term" value="C:cytoplasm"/>
    <property type="evidence" value="ECO:0007669"/>
    <property type="project" value="TreeGrafter"/>
</dbReference>
<keyword evidence="1" id="KW-0456">Lyase</keyword>
<feature type="domain" description="Amidohydrolase-related" evidence="2">
    <location>
        <begin position="38"/>
        <end position="361"/>
    </location>
</feature>
<evidence type="ECO:0000256" key="1">
    <source>
        <dbReference type="ARBA" id="ARBA00023239"/>
    </source>
</evidence>
<evidence type="ECO:0000313" key="3">
    <source>
        <dbReference type="EMBL" id="RCL72523.1"/>
    </source>
</evidence>
<reference evidence="3 4" key="1">
    <citation type="journal article" date="2018" name="Microbiome">
        <title>Fine metagenomic profile of the Mediterranean stratified and mixed water columns revealed by assembly and recruitment.</title>
        <authorList>
            <person name="Haro-Moreno J.M."/>
            <person name="Lopez-Perez M."/>
            <person name="De La Torre J.R."/>
            <person name="Picazo A."/>
            <person name="Camacho A."/>
            <person name="Rodriguez-Valera F."/>
        </authorList>
    </citation>
    <scope>NUCLEOTIDE SEQUENCE [LARGE SCALE GENOMIC DNA]</scope>
    <source>
        <strain evidence="3">MED-G57</strain>
    </source>
</reference>
<organism evidence="3 4">
    <name type="scientific">PS1 clade bacterium</name>
    <dbReference type="NCBI Taxonomy" id="2175152"/>
    <lineage>
        <taxon>Bacteria</taxon>
        <taxon>Pseudomonadati</taxon>
        <taxon>Pseudomonadota</taxon>
        <taxon>Alphaproteobacteria</taxon>
        <taxon>PS1 clade</taxon>
    </lineage>
</organism>
<evidence type="ECO:0000313" key="4">
    <source>
        <dbReference type="Proteomes" id="UP000253570"/>
    </source>
</evidence>
<dbReference type="Proteomes" id="UP000253570">
    <property type="component" value="Unassembled WGS sequence"/>
</dbReference>
<dbReference type="InterPro" id="IPR006680">
    <property type="entry name" value="Amidohydro-rel"/>
</dbReference>